<dbReference type="InterPro" id="IPR006542">
    <property type="entry name" value="DUF1093"/>
</dbReference>
<reference evidence="1 2" key="1">
    <citation type="submission" date="2016-01" db="EMBL/GenBank/DDBJ databases">
        <authorList>
            <person name="Oliw E.H."/>
        </authorList>
    </citation>
    <scope>NUCLEOTIDE SEQUENCE [LARGE SCALE GENOMIC DNA]</scope>
    <source>
        <strain evidence="1 2">MJR7757A</strain>
    </source>
</reference>
<gene>
    <name evidence="1" type="ORF">HMPREF3222_01624</name>
</gene>
<dbReference type="NCBIfam" id="TIGR01655">
    <property type="entry name" value="yxeA_fam"/>
    <property type="match status" value="1"/>
</dbReference>
<evidence type="ECO:0008006" key="3">
    <source>
        <dbReference type="Google" id="ProtNLM"/>
    </source>
</evidence>
<dbReference type="Gene3D" id="2.40.50.480">
    <property type="match status" value="1"/>
</dbReference>
<evidence type="ECO:0000313" key="2">
    <source>
        <dbReference type="Proteomes" id="UP000070646"/>
    </source>
</evidence>
<dbReference type="Proteomes" id="UP000070646">
    <property type="component" value="Unassembled WGS sequence"/>
</dbReference>
<dbReference type="PATRIC" id="fig|1502.174.peg.1637"/>
<dbReference type="SUPFAM" id="SSF159121">
    <property type="entry name" value="BC4932-like"/>
    <property type="match status" value="1"/>
</dbReference>
<comment type="caution">
    <text evidence="1">The sequence shown here is derived from an EMBL/GenBank/DDBJ whole genome shotgun (WGS) entry which is preliminary data.</text>
</comment>
<dbReference type="AlphaFoldDB" id="A0A133N6B5"/>
<dbReference type="Pfam" id="PF06486">
    <property type="entry name" value="DUF1093"/>
    <property type="match status" value="1"/>
</dbReference>
<evidence type="ECO:0000313" key="1">
    <source>
        <dbReference type="EMBL" id="KXA11835.1"/>
    </source>
</evidence>
<organism evidence="1 2">
    <name type="scientific">Clostridium perfringens</name>
    <dbReference type="NCBI Taxonomy" id="1502"/>
    <lineage>
        <taxon>Bacteria</taxon>
        <taxon>Bacillati</taxon>
        <taxon>Bacillota</taxon>
        <taxon>Clostridia</taxon>
        <taxon>Eubacteriales</taxon>
        <taxon>Clostridiaceae</taxon>
        <taxon>Clostridium</taxon>
    </lineage>
</organism>
<dbReference type="PANTHER" id="PTHR36433">
    <property type="entry name" value="HYPOTHETICAL CYTOSOLIC PROTEIN"/>
    <property type="match status" value="1"/>
</dbReference>
<protein>
    <recommendedName>
        <fullName evidence="3">Lipoprotein</fullName>
    </recommendedName>
</protein>
<proteinExistence type="predicted"/>
<sequence length="132" mass="15581">MKTLRYIKKIIIGIFTVTILSGLVGCTRLNEINTDVFYVKVTQDGKERKEPYIKNGEKKIFIYYQYENVDAYDKNGKEIKVRFTSDKKQLRKDSYLEIRVRDTKEDTTNEIISYKEVNGDDVPNNIKIKLDR</sequence>
<accession>A0A133N6B5</accession>
<dbReference type="EMBL" id="LRPU01000078">
    <property type="protein sequence ID" value="KXA11835.1"/>
    <property type="molecule type" value="Genomic_DNA"/>
</dbReference>
<dbReference type="InterPro" id="IPR036166">
    <property type="entry name" value="YxeA-like_sf"/>
</dbReference>
<name>A0A133N6B5_CLOPF</name>
<dbReference type="PROSITE" id="PS51257">
    <property type="entry name" value="PROKAR_LIPOPROTEIN"/>
    <property type="match status" value="1"/>
</dbReference>
<dbReference type="PANTHER" id="PTHR36433:SF2">
    <property type="entry name" value="YXEA FAMILY PROTEIN"/>
    <property type="match status" value="1"/>
</dbReference>